<accession>A0ABW0ZU08</accession>
<name>A0ABW0ZU08_9ACTN</name>
<dbReference type="PANTHER" id="PTHR16222">
    <property type="entry name" value="ADP-RIBOSYLGLYCOHYDROLASE"/>
    <property type="match status" value="1"/>
</dbReference>
<keyword evidence="2" id="KW-1185">Reference proteome</keyword>
<dbReference type="SUPFAM" id="SSF101478">
    <property type="entry name" value="ADP-ribosylglycohydrolase"/>
    <property type="match status" value="1"/>
</dbReference>
<dbReference type="InterPro" id="IPR050792">
    <property type="entry name" value="ADP-ribosylglycohydrolase"/>
</dbReference>
<dbReference type="EMBL" id="JBHSON010000011">
    <property type="protein sequence ID" value="MFC5745997.1"/>
    <property type="molecule type" value="Genomic_DNA"/>
</dbReference>
<organism evidence="1 2">
    <name type="scientific">Actinomadura rugatobispora</name>
    <dbReference type="NCBI Taxonomy" id="1994"/>
    <lineage>
        <taxon>Bacteria</taxon>
        <taxon>Bacillati</taxon>
        <taxon>Actinomycetota</taxon>
        <taxon>Actinomycetes</taxon>
        <taxon>Streptosporangiales</taxon>
        <taxon>Thermomonosporaceae</taxon>
        <taxon>Actinomadura</taxon>
    </lineage>
</organism>
<dbReference type="InterPro" id="IPR036705">
    <property type="entry name" value="Ribosyl_crysJ1_sf"/>
</dbReference>
<proteinExistence type="predicted"/>
<sequence>MAESARKALALDALTGLSVGDAVGNQAFPPHLRVRKAGNPPEVWSWTDDTQMACSLLDVLDRHGTVDQNALAKAFAERAETFRDYGKGALQFIDHVFHGGDWRAINAELFDGVGSWGNGGAMRVAPLGAYFHDDLGKAATEGAASAEITHAHPEGVAGAVAIAVAAAHVTAHRGRTVPDLLETVLEHTPRGAVHDGVRRAAGLLDRPAIEVAGEVGNGSRISAPDTVPFALWTIQTRLGDYEAAIRTSTLVGGDMDTMAAITGGVIAAHHGAGCVPRTWLDAREPLPAWFTA</sequence>
<evidence type="ECO:0000313" key="2">
    <source>
        <dbReference type="Proteomes" id="UP001596074"/>
    </source>
</evidence>
<dbReference type="Pfam" id="PF03747">
    <property type="entry name" value="ADP_ribosyl_GH"/>
    <property type="match status" value="1"/>
</dbReference>
<evidence type="ECO:0000313" key="1">
    <source>
        <dbReference type="EMBL" id="MFC5745997.1"/>
    </source>
</evidence>
<dbReference type="Proteomes" id="UP001596074">
    <property type="component" value="Unassembled WGS sequence"/>
</dbReference>
<dbReference type="RefSeq" id="WP_378281616.1">
    <property type="nucleotide sequence ID" value="NZ_JBHSON010000011.1"/>
</dbReference>
<dbReference type="PANTHER" id="PTHR16222:SF12">
    <property type="entry name" value="ADP-RIBOSYLGLYCOHYDROLASE-RELATED"/>
    <property type="match status" value="1"/>
</dbReference>
<gene>
    <name evidence="1" type="ORF">ACFPZN_10290</name>
</gene>
<dbReference type="InterPro" id="IPR005502">
    <property type="entry name" value="Ribosyl_crysJ1"/>
</dbReference>
<comment type="caution">
    <text evidence="1">The sequence shown here is derived from an EMBL/GenBank/DDBJ whole genome shotgun (WGS) entry which is preliminary data.</text>
</comment>
<dbReference type="Gene3D" id="1.10.4080.10">
    <property type="entry name" value="ADP-ribosylation/Crystallin J1"/>
    <property type="match status" value="1"/>
</dbReference>
<reference evidence="2" key="1">
    <citation type="journal article" date="2019" name="Int. J. Syst. Evol. Microbiol.">
        <title>The Global Catalogue of Microorganisms (GCM) 10K type strain sequencing project: providing services to taxonomists for standard genome sequencing and annotation.</title>
        <authorList>
            <consortium name="The Broad Institute Genomics Platform"/>
            <consortium name="The Broad Institute Genome Sequencing Center for Infectious Disease"/>
            <person name="Wu L."/>
            <person name="Ma J."/>
        </authorList>
    </citation>
    <scope>NUCLEOTIDE SEQUENCE [LARGE SCALE GENOMIC DNA]</scope>
    <source>
        <strain evidence="2">KCTC 42087</strain>
    </source>
</reference>
<protein>
    <submittedName>
        <fullName evidence="1">ADP-ribosylglycohydrolase family protein</fullName>
    </submittedName>
</protein>